<keyword evidence="1" id="KW-0812">Transmembrane</keyword>
<organism evidence="2">
    <name type="scientific">Sargassum thunbergii</name>
    <dbReference type="NCBI Taxonomy" id="127542"/>
    <lineage>
        <taxon>Eukaryota</taxon>
        <taxon>Sar</taxon>
        <taxon>Stramenopiles</taxon>
        <taxon>Ochrophyta</taxon>
        <taxon>PX clade</taxon>
        <taxon>Phaeophyceae</taxon>
        <taxon>Fucales</taxon>
        <taxon>Sargassaceae</taxon>
        <taxon>Sargassum</taxon>
    </lineage>
</organism>
<name>A0A109QSJ6_9PHAE</name>
<feature type="transmembrane region" description="Helical" evidence="1">
    <location>
        <begin position="6"/>
        <end position="26"/>
    </location>
</feature>
<protein>
    <submittedName>
        <fullName evidence="2">Ycf66</fullName>
    </submittedName>
</protein>
<geneLocation type="plastid" evidence="2"/>
<keyword evidence="2" id="KW-0934">Plastid</keyword>
<dbReference type="EMBL" id="KU500638">
    <property type="protein sequence ID" value="AMB49067.1"/>
    <property type="molecule type" value="Genomic_DNA"/>
</dbReference>
<feature type="transmembrane region" description="Helical" evidence="1">
    <location>
        <begin position="38"/>
        <end position="57"/>
    </location>
</feature>
<dbReference type="GeneID" id="26830861"/>
<dbReference type="RefSeq" id="YP_009227317.1">
    <property type="nucleotide sequence ID" value="NC_029134.1"/>
</dbReference>
<reference evidence="2" key="1">
    <citation type="submission" date="2016-01" db="EMBL/GenBank/DDBJ databases">
        <title>The complete plastid genome of Sargassum thunbergii (Fucales, Phaeophyceae).</title>
        <authorList>
            <person name="Yang J.H."/>
        </authorList>
    </citation>
    <scope>NUCLEOTIDE SEQUENCE</scope>
</reference>
<proteinExistence type="predicted"/>
<evidence type="ECO:0000313" key="2">
    <source>
        <dbReference type="EMBL" id="AMB49067.1"/>
    </source>
</evidence>
<dbReference type="InterPro" id="IPR010004">
    <property type="entry name" value="Uncharacterised_Ycf66"/>
</dbReference>
<dbReference type="AlphaFoldDB" id="A0A109QSJ6"/>
<accession>A0A109QSJ6</accession>
<gene>
    <name evidence="2" type="primary">ycf66</name>
</gene>
<keyword evidence="1" id="KW-0472">Membrane</keyword>
<dbReference type="Pfam" id="PF07444">
    <property type="entry name" value="Ycf66_N"/>
    <property type="match status" value="1"/>
</dbReference>
<feature type="transmembrane region" description="Helical" evidence="1">
    <location>
        <begin position="63"/>
        <end position="82"/>
    </location>
</feature>
<evidence type="ECO:0000256" key="1">
    <source>
        <dbReference type="SAM" id="Phobius"/>
    </source>
</evidence>
<sequence>MINIVFGANFLLGLIIIIGVLLLYFLRIIRPELCRDEDIFFTTLGLIYGSILIIHGWRLDPILLFSQVLLVSVVLVAGWENIRLRGLIAKKIKEQLELPDYYLN</sequence>
<keyword evidence="1" id="KW-1133">Transmembrane helix</keyword>